<dbReference type="Gene3D" id="3.40.30.10">
    <property type="entry name" value="Glutaredoxin"/>
    <property type="match status" value="1"/>
</dbReference>
<dbReference type="InterPro" id="IPR004046">
    <property type="entry name" value="GST_C"/>
</dbReference>
<keyword evidence="1" id="KW-0732">Signal</keyword>
<evidence type="ECO:0000259" key="2">
    <source>
        <dbReference type="Pfam" id="PF14497"/>
    </source>
</evidence>
<keyword evidence="4" id="KW-1185">Reference proteome</keyword>
<name>A0A1J4MD32_9CRYT</name>
<dbReference type="VEuPathDB" id="CryptoDB:cubi_00695"/>
<dbReference type="RefSeq" id="XP_028873506.1">
    <property type="nucleotide sequence ID" value="XM_029017708.1"/>
</dbReference>
<organism evidence="3 4">
    <name type="scientific">Cryptosporidium ubiquitum</name>
    <dbReference type="NCBI Taxonomy" id="857276"/>
    <lineage>
        <taxon>Eukaryota</taxon>
        <taxon>Sar</taxon>
        <taxon>Alveolata</taxon>
        <taxon>Apicomplexa</taxon>
        <taxon>Conoidasida</taxon>
        <taxon>Coccidia</taxon>
        <taxon>Eucoccidiorida</taxon>
        <taxon>Eimeriorina</taxon>
        <taxon>Cryptosporidiidae</taxon>
        <taxon>Cryptosporidium</taxon>
    </lineage>
</organism>
<reference evidence="3 4" key="1">
    <citation type="submission" date="2016-10" db="EMBL/GenBank/DDBJ databases">
        <title>Reductive evolution of mitochondrial metabolism and differential evolution of invasion-related proteins in Cryptosporidium.</title>
        <authorList>
            <person name="Liu S."/>
            <person name="Roellig D.M."/>
            <person name="Guo Y."/>
            <person name="Li N."/>
            <person name="Frace M.A."/>
            <person name="Tang K."/>
            <person name="Zhang L."/>
            <person name="Feng Y."/>
            <person name="Xiao L."/>
        </authorList>
    </citation>
    <scope>NUCLEOTIDE SEQUENCE [LARGE SCALE GENOMIC DNA]</scope>
    <source>
        <strain evidence="3">39726</strain>
    </source>
</reference>
<evidence type="ECO:0000313" key="4">
    <source>
        <dbReference type="Proteomes" id="UP000186176"/>
    </source>
</evidence>
<sequence length="266" mass="29959">MKFTNFFVPIFIFVALFSTIESRKAKKITPITFYTTKELDSNHLVRSVLVFSGVAFSETRFKKDSVSQKELFAEISKSGFLAPSIPMISDTAKGVKYISTTEAAINYIVLSYNKELFSSNLLLHSISIQLSSIVKNYIKKTIKILNVSKTLDCSMLLDIANIRNTLKVLNDSFKSSKFTYFTGEKVSYIDIVIYTLVLFIENVSPGCVISNYDGLRDLAYNISFIPQIYRFESSSYFHSLLVPGTQVFAKRINFALGSSKFLSLAS</sequence>
<dbReference type="Proteomes" id="UP000186176">
    <property type="component" value="Unassembled WGS sequence"/>
</dbReference>
<dbReference type="AlphaFoldDB" id="A0A1J4MD32"/>
<dbReference type="Pfam" id="PF14497">
    <property type="entry name" value="GST_C_3"/>
    <property type="match status" value="1"/>
</dbReference>
<comment type="caution">
    <text evidence="3">The sequence shown here is derived from an EMBL/GenBank/DDBJ whole genome shotgun (WGS) entry which is preliminary data.</text>
</comment>
<dbReference type="Gene3D" id="1.20.1050.10">
    <property type="match status" value="1"/>
</dbReference>
<protein>
    <recommendedName>
        <fullName evidence="2">Glutathione S-transferase C-terminal domain-containing protein</fullName>
    </recommendedName>
</protein>
<evidence type="ECO:0000313" key="3">
    <source>
        <dbReference type="EMBL" id="OII71887.1"/>
    </source>
</evidence>
<feature type="signal peptide" evidence="1">
    <location>
        <begin position="1"/>
        <end position="22"/>
    </location>
</feature>
<proteinExistence type="predicted"/>
<dbReference type="InterPro" id="IPR036282">
    <property type="entry name" value="Glutathione-S-Trfase_C_sf"/>
</dbReference>
<accession>A0A1J4MD32</accession>
<feature type="chain" id="PRO_5012227384" description="Glutathione S-transferase C-terminal domain-containing protein" evidence="1">
    <location>
        <begin position="23"/>
        <end position="266"/>
    </location>
</feature>
<gene>
    <name evidence="3" type="ORF">cubi_00695</name>
</gene>
<feature type="domain" description="Glutathione S-transferase C-terminal" evidence="2">
    <location>
        <begin position="162"/>
        <end position="233"/>
    </location>
</feature>
<dbReference type="OrthoDB" id="338685at2759"/>
<evidence type="ECO:0000256" key="1">
    <source>
        <dbReference type="SAM" id="SignalP"/>
    </source>
</evidence>
<dbReference type="GeneID" id="39977487"/>
<dbReference type="EMBL" id="LRBP01000027">
    <property type="protein sequence ID" value="OII71887.1"/>
    <property type="molecule type" value="Genomic_DNA"/>
</dbReference>
<dbReference type="SUPFAM" id="SSF47616">
    <property type="entry name" value="GST C-terminal domain-like"/>
    <property type="match status" value="1"/>
</dbReference>